<dbReference type="EMBL" id="WIGO01000003">
    <property type="protein sequence ID" value="KAF6841444.1"/>
    <property type="molecule type" value="Genomic_DNA"/>
</dbReference>
<sequence>MQTLLCPAEIFPANPWALNPSLIDETHISINVLLSTEDNRRAKGWVATPHVAEQELNDWGVVDFDEDQAEVFINFS</sequence>
<proteinExistence type="predicted"/>
<organism evidence="1 2">
    <name type="scientific">Colletotrichum plurivorum</name>
    <dbReference type="NCBI Taxonomy" id="2175906"/>
    <lineage>
        <taxon>Eukaryota</taxon>
        <taxon>Fungi</taxon>
        <taxon>Dikarya</taxon>
        <taxon>Ascomycota</taxon>
        <taxon>Pezizomycotina</taxon>
        <taxon>Sordariomycetes</taxon>
        <taxon>Hypocreomycetidae</taxon>
        <taxon>Glomerellales</taxon>
        <taxon>Glomerellaceae</taxon>
        <taxon>Colletotrichum</taxon>
        <taxon>Colletotrichum orchidearum species complex</taxon>
    </lineage>
</organism>
<reference evidence="1" key="1">
    <citation type="journal article" date="2020" name="Phytopathology">
        <title>Genome Sequence Resources of Colletotrichum truncatum, C. plurivorum, C. musicola, and C. sojae: Four Species Pathogenic to Soybean (Glycine max).</title>
        <authorList>
            <person name="Rogerio F."/>
            <person name="Boufleur T.R."/>
            <person name="Ciampi-Guillardi M."/>
            <person name="Sukno S.A."/>
            <person name="Thon M.R."/>
            <person name="Massola Junior N.S."/>
            <person name="Baroncelli R."/>
        </authorList>
    </citation>
    <scope>NUCLEOTIDE SEQUENCE</scope>
    <source>
        <strain evidence="1">LFN00145</strain>
    </source>
</reference>
<comment type="caution">
    <text evidence="1">The sequence shown here is derived from an EMBL/GenBank/DDBJ whole genome shotgun (WGS) entry which is preliminary data.</text>
</comment>
<evidence type="ECO:0000313" key="2">
    <source>
        <dbReference type="Proteomes" id="UP000654918"/>
    </source>
</evidence>
<evidence type="ECO:0000313" key="1">
    <source>
        <dbReference type="EMBL" id="KAF6841444.1"/>
    </source>
</evidence>
<accession>A0A8H6NRW6</accession>
<name>A0A8H6NRW6_9PEZI</name>
<keyword evidence="2" id="KW-1185">Reference proteome</keyword>
<gene>
    <name evidence="1" type="ORF">CPLU01_00575</name>
</gene>
<protein>
    <submittedName>
        <fullName evidence="1">Uncharacterized protein</fullName>
    </submittedName>
</protein>
<dbReference type="AlphaFoldDB" id="A0A8H6NRW6"/>
<dbReference type="Proteomes" id="UP000654918">
    <property type="component" value="Unassembled WGS sequence"/>
</dbReference>